<dbReference type="PANTHER" id="PTHR21666:SF270">
    <property type="entry name" value="MUREIN HYDROLASE ACTIVATOR ENVC"/>
    <property type="match status" value="1"/>
</dbReference>
<dbReference type="Proteomes" id="UP001155144">
    <property type="component" value="Unassembled WGS sequence"/>
</dbReference>
<dbReference type="Pfam" id="PF01551">
    <property type="entry name" value="Peptidase_M23"/>
    <property type="match status" value="1"/>
</dbReference>
<dbReference type="PANTHER" id="PTHR21666">
    <property type="entry name" value="PEPTIDASE-RELATED"/>
    <property type="match status" value="1"/>
</dbReference>
<dbReference type="EMBL" id="JANTZM010000006">
    <property type="protein sequence ID" value="MCS4157609.1"/>
    <property type="molecule type" value="Genomic_DNA"/>
</dbReference>
<dbReference type="InterPro" id="IPR016047">
    <property type="entry name" value="M23ase_b-sheet_dom"/>
</dbReference>
<evidence type="ECO:0000313" key="3">
    <source>
        <dbReference type="EMBL" id="MCS4120219.1"/>
    </source>
</evidence>
<evidence type="ECO:0000256" key="1">
    <source>
        <dbReference type="SAM" id="MobiDB-lite"/>
    </source>
</evidence>
<dbReference type="EMBL" id="JANUBL010000001">
    <property type="protein sequence ID" value="MCS4120219.1"/>
    <property type="molecule type" value="Genomic_DNA"/>
</dbReference>
<reference evidence="3" key="1">
    <citation type="submission" date="2022-08" db="EMBL/GenBank/DDBJ databases">
        <title>Genomic Encyclopedia of Type Strains, Phase V (KMG-V): Genome sequencing to study the core and pangenomes of soil and plant-associated prokaryotes.</title>
        <authorList>
            <person name="Whitman W."/>
        </authorList>
    </citation>
    <scope>NUCLEOTIDE SEQUENCE</scope>
    <source>
        <strain evidence="4">SP3002</strain>
        <strain evidence="3">SP3026</strain>
    </source>
</reference>
<dbReference type="SUPFAM" id="SSF51261">
    <property type="entry name" value="Duplicated hybrid motif"/>
    <property type="match status" value="1"/>
</dbReference>
<organism evidence="3 5">
    <name type="scientific">Salinibacter ruber</name>
    <dbReference type="NCBI Taxonomy" id="146919"/>
    <lineage>
        <taxon>Bacteria</taxon>
        <taxon>Pseudomonadati</taxon>
        <taxon>Rhodothermota</taxon>
        <taxon>Rhodothermia</taxon>
        <taxon>Rhodothermales</taxon>
        <taxon>Salinibacteraceae</taxon>
        <taxon>Salinibacter</taxon>
    </lineage>
</organism>
<dbReference type="AlphaFoldDB" id="A0A9X2ZT16"/>
<feature type="domain" description="M23ase beta-sheet core" evidence="2">
    <location>
        <begin position="271"/>
        <end position="366"/>
    </location>
</feature>
<protein>
    <recommendedName>
        <fullName evidence="2">M23ase beta-sheet core domain-containing protein</fullName>
    </recommendedName>
</protein>
<evidence type="ECO:0000313" key="4">
    <source>
        <dbReference type="EMBL" id="MCS4157609.1"/>
    </source>
</evidence>
<evidence type="ECO:0000313" key="5">
    <source>
        <dbReference type="Proteomes" id="UP001155144"/>
    </source>
</evidence>
<proteinExistence type="predicted"/>
<comment type="caution">
    <text evidence="3">The sequence shown here is derived from an EMBL/GenBank/DDBJ whole genome shotgun (WGS) entry which is preliminary data.</text>
</comment>
<gene>
    <name evidence="3" type="ORF">GGP45_000537</name>
    <name evidence="4" type="ORF">GGP99_001569</name>
</gene>
<sequence>MILSIWYKSTSKKAGTPSPYGCYLASRPYSEAVAFRSVYLYFPQEMVEEAGQETKRIVFSLEADLVEDSVYVAENNPAEVTEQREGTGVRYANCVIPAASGAEGLANEQLIRAGEEKAVLNAVESSEKPVPKRQVCIVEEITTCAGWSWNESCGTRYETTCGSTIPGGGAGGGLGGGYPGGGDGGGGGGSGGPDGDENRNCESTKSLSKRLYPGSTGPGSDCPPEEPPDDDVNETKVCSRDPLKDMDIRPTCAGIEGGTYGDTRGPNNNQFHGGLDLDANKGTELFAIEGGEVVQVAFLDDFGDYVVIQSSQNENQYFLYAHLSSIAISEDDAVVQGRKLGETGESGNAQEAECNPEHLHLEVREGDGRDSGWIKDLGGETVDPEEHIGTDFNEEGEATSDQCS</sequence>
<accession>A0A9X2ZT16</accession>
<dbReference type="Gene3D" id="2.70.70.10">
    <property type="entry name" value="Glucose Permease (Domain IIA)"/>
    <property type="match status" value="1"/>
</dbReference>
<feature type="compositionally biased region" description="Gly residues" evidence="1">
    <location>
        <begin position="172"/>
        <end position="193"/>
    </location>
</feature>
<evidence type="ECO:0000259" key="2">
    <source>
        <dbReference type="Pfam" id="PF01551"/>
    </source>
</evidence>
<feature type="compositionally biased region" description="Basic and acidic residues" evidence="1">
    <location>
        <begin position="363"/>
        <end position="373"/>
    </location>
</feature>
<dbReference type="CDD" id="cd12797">
    <property type="entry name" value="M23_peptidase"/>
    <property type="match status" value="1"/>
</dbReference>
<dbReference type="GO" id="GO:0004222">
    <property type="term" value="F:metalloendopeptidase activity"/>
    <property type="evidence" value="ECO:0007669"/>
    <property type="project" value="TreeGrafter"/>
</dbReference>
<feature type="region of interest" description="Disordered" evidence="1">
    <location>
        <begin position="363"/>
        <end position="404"/>
    </location>
</feature>
<dbReference type="RefSeq" id="WP_259039642.1">
    <property type="nucleotide sequence ID" value="NZ_JANTZD010000001.1"/>
</dbReference>
<dbReference type="InterPro" id="IPR011055">
    <property type="entry name" value="Dup_hybrid_motif"/>
</dbReference>
<dbReference type="InterPro" id="IPR050570">
    <property type="entry name" value="Cell_wall_metabolism_enzyme"/>
</dbReference>
<name>A0A9X2ZT16_9BACT</name>
<dbReference type="Proteomes" id="UP001155110">
    <property type="component" value="Unassembled WGS sequence"/>
</dbReference>
<feature type="region of interest" description="Disordered" evidence="1">
    <location>
        <begin position="172"/>
        <end position="240"/>
    </location>
</feature>
<feature type="compositionally biased region" description="Acidic residues" evidence="1">
    <location>
        <begin position="223"/>
        <end position="232"/>
    </location>
</feature>